<comment type="subcellular location">
    <subcellularLocation>
        <location evidence="1">Membrane</location>
        <topology evidence="1">Single-pass type II membrane protein</topology>
    </subcellularLocation>
</comment>
<sequence length="200" mass="22904">MKETKEGTEPGATALLSIGGSADDSHARRKTAPGVATLTIPPRSRRRQQRSSNGTEKWGKFSMVEAGRRLLANALLVFSNQRFVLLSESCIPLFNFKTICNYLIRSTTSFVESYDQLGPVGCGRYDLRMRPYVTLNKWRKGSQWFEIDRNLALEMLARMRTGTQYLYNGRPTRVCYLFARKFTVNALDRLIRFAPKIMEF</sequence>
<proteinExistence type="predicted"/>
<evidence type="ECO:0000256" key="2">
    <source>
        <dbReference type="ARBA" id="ARBA00022676"/>
    </source>
</evidence>
<evidence type="ECO:0000256" key="4">
    <source>
        <dbReference type="ARBA" id="ARBA00023136"/>
    </source>
</evidence>
<feature type="region of interest" description="Disordered" evidence="6">
    <location>
        <begin position="1"/>
        <end position="58"/>
    </location>
</feature>
<dbReference type="GO" id="GO:0016020">
    <property type="term" value="C:membrane"/>
    <property type="evidence" value="ECO:0007669"/>
    <property type="project" value="UniProtKB-SubCell"/>
</dbReference>
<organism evidence="7 8">
    <name type="scientific">Handroanthus impetiginosus</name>
    <dbReference type="NCBI Taxonomy" id="429701"/>
    <lineage>
        <taxon>Eukaryota</taxon>
        <taxon>Viridiplantae</taxon>
        <taxon>Streptophyta</taxon>
        <taxon>Embryophyta</taxon>
        <taxon>Tracheophyta</taxon>
        <taxon>Spermatophyta</taxon>
        <taxon>Magnoliopsida</taxon>
        <taxon>eudicotyledons</taxon>
        <taxon>Gunneridae</taxon>
        <taxon>Pentapetalae</taxon>
        <taxon>asterids</taxon>
        <taxon>lamiids</taxon>
        <taxon>Lamiales</taxon>
        <taxon>Bignoniaceae</taxon>
        <taxon>Crescentiina</taxon>
        <taxon>Tabebuia alliance</taxon>
        <taxon>Handroanthus</taxon>
    </lineage>
</organism>
<evidence type="ECO:0000313" key="8">
    <source>
        <dbReference type="Proteomes" id="UP000231279"/>
    </source>
</evidence>
<evidence type="ECO:0000256" key="1">
    <source>
        <dbReference type="ARBA" id="ARBA00004606"/>
    </source>
</evidence>
<dbReference type="GO" id="GO:0016757">
    <property type="term" value="F:glycosyltransferase activity"/>
    <property type="evidence" value="ECO:0007669"/>
    <property type="project" value="UniProtKB-KW"/>
</dbReference>
<keyword evidence="8" id="KW-1185">Reference proteome</keyword>
<dbReference type="EMBL" id="NKXS01002379">
    <property type="protein sequence ID" value="PIN13946.1"/>
    <property type="molecule type" value="Genomic_DNA"/>
</dbReference>
<evidence type="ECO:0000256" key="5">
    <source>
        <dbReference type="ARBA" id="ARBA00023180"/>
    </source>
</evidence>
<dbReference type="InterPro" id="IPR003406">
    <property type="entry name" value="Glyco_trans_14"/>
</dbReference>
<comment type="caution">
    <text evidence="7">The sequence shown here is derived from an EMBL/GenBank/DDBJ whole genome shotgun (WGS) entry which is preliminary data.</text>
</comment>
<dbReference type="AlphaFoldDB" id="A0A2G9H8U2"/>
<dbReference type="InterPro" id="IPR044174">
    <property type="entry name" value="BC10-like"/>
</dbReference>
<dbReference type="OrthoDB" id="191334at2759"/>
<dbReference type="Proteomes" id="UP000231279">
    <property type="component" value="Unassembled WGS sequence"/>
</dbReference>
<keyword evidence="4" id="KW-0472">Membrane</keyword>
<keyword evidence="5" id="KW-0325">Glycoprotein</keyword>
<protein>
    <submittedName>
        <fullName evidence="7">Uncharacterized protein</fullName>
    </submittedName>
</protein>
<keyword evidence="3" id="KW-0808">Transferase</keyword>
<keyword evidence="2" id="KW-0328">Glycosyltransferase</keyword>
<dbReference type="PANTHER" id="PTHR31042:SF111">
    <property type="entry name" value="CORE-2_I-BRANCHING BETA-1,6-N-ACETYLGLUCOSAMINYLTRANSFERASE FAMILY PROTEIN"/>
    <property type="match status" value="1"/>
</dbReference>
<gene>
    <name evidence="7" type="ORF">CDL12_13428</name>
</gene>
<evidence type="ECO:0000256" key="6">
    <source>
        <dbReference type="SAM" id="MobiDB-lite"/>
    </source>
</evidence>
<name>A0A2G9H8U2_9LAMI</name>
<accession>A0A2G9H8U2</accession>
<evidence type="ECO:0000256" key="3">
    <source>
        <dbReference type="ARBA" id="ARBA00022679"/>
    </source>
</evidence>
<reference evidence="8" key="1">
    <citation type="journal article" date="2018" name="Gigascience">
        <title>Genome assembly of the Pink Ipe (Handroanthus impetiginosus, Bignoniaceae), a highly valued, ecologically keystone Neotropical timber forest tree.</title>
        <authorList>
            <person name="Silva-Junior O.B."/>
            <person name="Grattapaglia D."/>
            <person name="Novaes E."/>
            <person name="Collevatti R.G."/>
        </authorList>
    </citation>
    <scope>NUCLEOTIDE SEQUENCE [LARGE SCALE GENOMIC DNA]</scope>
    <source>
        <strain evidence="8">cv. UFG-1</strain>
    </source>
</reference>
<evidence type="ECO:0000313" key="7">
    <source>
        <dbReference type="EMBL" id="PIN13946.1"/>
    </source>
</evidence>
<dbReference type="STRING" id="429701.A0A2G9H8U2"/>
<dbReference type="Pfam" id="PF02485">
    <property type="entry name" value="Branch"/>
    <property type="match status" value="1"/>
</dbReference>
<dbReference type="PANTHER" id="PTHR31042">
    <property type="entry name" value="CORE-2/I-BRANCHING BETA-1,6-N-ACETYLGLUCOSAMINYLTRANSFERASE FAMILY PROTEIN-RELATED"/>
    <property type="match status" value="1"/>
</dbReference>